<evidence type="ECO:0000313" key="2">
    <source>
        <dbReference type="EMBL" id="CAK9091790.1"/>
    </source>
</evidence>
<gene>
    <name evidence="2" type="ORF">SCF082_LOCUS43221</name>
</gene>
<reference evidence="2 3" key="1">
    <citation type="submission" date="2024-02" db="EMBL/GenBank/DDBJ databases">
        <authorList>
            <person name="Chen Y."/>
            <person name="Shah S."/>
            <person name="Dougan E. K."/>
            <person name="Thang M."/>
            <person name="Chan C."/>
        </authorList>
    </citation>
    <scope>NUCLEOTIDE SEQUENCE [LARGE SCALE GENOMIC DNA]</scope>
</reference>
<feature type="compositionally biased region" description="Low complexity" evidence="1">
    <location>
        <begin position="30"/>
        <end position="47"/>
    </location>
</feature>
<organism evidence="2 3">
    <name type="scientific">Durusdinium trenchii</name>
    <dbReference type="NCBI Taxonomy" id="1381693"/>
    <lineage>
        <taxon>Eukaryota</taxon>
        <taxon>Sar</taxon>
        <taxon>Alveolata</taxon>
        <taxon>Dinophyceae</taxon>
        <taxon>Suessiales</taxon>
        <taxon>Symbiodiniaceae</taxon>
        <taxon>Durusdinium</taxon>
    </lineage>
</organism>
<accession>A0ABP0QVA1</accession>
<protein>
    <submittedName>
        <fullName evidence="2">Uncharacterized protein</fullName>
    </submittedName>
</protein>
<comment type="caution">
    <text evidence="2">The sequence shown here is derived from an EMBL/GenBank/DDBJ whole genome shotgun (WGS) entry which is preliminary data.</text>
</comment>
<evidence type="ECO:0000256" key="1">
    <source>
        <dbReference type="SAM" id="MobiDB-lite"/>
    </source>
</evidence>
<keyword evidence="3" id="KW-1185">Reference proteome</keyword>
<feature type="region of interest" description="Disordered" evidence="1">
    <location>
        <begin position="1"/>
        <end position="52"/>
    </location>
</feature>
<proteinExistence type="predicted"/>
<dbReference type="EMBL" id="CAXAMM010040228">
    <property type="protein sequence ID" value="CAK9091790.1"/>
    <property type="molecule type" value="Genomic_DNA"/>
</dbReference>
<dbReference type="Proteomes" id="UP001642464">
    <property type="component" value="Unassembled WGS sequence"/>
</dbReference>
<evidence type="ECO:0000313" key="3">
    <source>
        <dbReference type="Proteomes" id="UP001642464"/>
    </source>
</evidence>
<name>A0ABP0QVA1_9DINO</name>
<sequence length="84" mass="9308">MTTHSAGLRLHSSEAERKPSRSPRKKTSRTAIAPAGHGATAAVADGTPRSRRRTMQHRWRWCPPDLPCHLARPADQLACTARCR</sequence>